<dbReference type="EMBL" id="BJXB01000001">
    <property type="protein sequence ID" value="GEM44605.1"/>
    <property type="molecule type" value="Genomic_DNA"/>
</dbReference>
<dbReference type="InterPro" id="IPR036086">
    <property type="entry name" value="ParB/Sulfiredoxin_sf"/>
</dbReference>
<evidence type="ECO:0000256" key="2">
    <source>
        <dbReference type="ARBA" id="ARBA00023125"/>
    </source>
</evidence>
<dbReference type="GO" id="GO:0005694">
    <property type="term" value="C:chromosome"/>
    <property type="evidence" value="ECO:0007669"/>
    <property type="project" value="TreeGrafter"/>
</dbReference>
<dbReference type="SMART" id="SM00470">
    <property type="entry name" value="ParB"/>
    <property type="match status" value="1"/>
</dbReference>
<evidence type="ECO:0000256" key="1">
    <source>
        <dbReference type="ARBA" id="ARBA00006295"/>
    </source>
</evidence>
<evidence type="ECO:0000259" key="3">
    <source>
        <dbReference type="SMART" id="SM00470"/>
    </source>
</evidence>
<comment type="caution">
    <text evidence="4">The sequence shown here is derived from an EMBL/GenBank/DDBJ whole genome shotgun (WGS) entry which is preliminary data.</text>
</comment>
<dbReference type="InterPro" id="IPR004437">
    <property type="entry name" value="ParB/RepB/Spo0J"/>
</dbReference>
<feature type="domain" description="ParB-like N-terminal" evidence="3">
    <location>
        <begin position="24"/>
        <end position="117"/>
    </location>
</feature>
<proteinExistence type="inferred from homology"/>
<evidence type="ECO:0000313" key="4">
    <source>
        <dbReference type="EMBL" id="GEM44605.1"/>
    </source>
</evidence>
<dbReference type="InterPro" id="IPR003115">
    <property type="entry name" value="ParB_N"/>
</dbReference>
<organism evidence="4 5">
    <name type="scientific">Deinococcus cellulosilyticus (strain DSM 18568 / NBRC 106333 / KACC 11606 / 5516J-15)</name>
    <dbReference type="NCBI Taxonomy" id="1223518"/>
    <lineage>
        <taxon>Bacteria</taxon>
        <taxon>Thermotogati</taxon>
        <taxon>Deinococcota</taxon>
        <taxon>Deinococci</taxon>
        <taxon>Deinococcales</taxon>
        <taxon>Deinococcaceae</taxon>
        <taxon>Deinococcus</taxon>
    </lineage>
</organism>
<dbReference type="PANTHER" id="PTHR33375:SF1">
    <property type="entry name" value="CHROMOSOME-PARTITIONING PROTEIN PARB-RELATED"/>
    <property type="match status" value="1"/>
</dbReference>
<dbReference type="AlphaFoldDB" id="A0A511MVK1"/>
<comment type="similarity">
    <text evidence="1">Belongs to the ParB family.</text>
</comment>
<dbReference type="Gene3D" id="3.90.1530.30">
    <property type="match status" value="1"/>
</dbReference>
<dbReference type="SUPFAM" id="SSF109709">
    <property type="entry name" value="KorB DNA-binding domain-like"/>
    <property type="match status" value="1"/>
</dbReference>
<evidence type="ECO:0000313" key="5">
    <source>
        <dbReference type="Proteomes" id="UP000321306"/>
    </source>
</evidence>
<dbReference type="OrthoDB" id="65098at2"/>
<dbReference type="PANTHER" id="PTHR33375">
    <property type="entry name" value="CHROMOSOME-PARTITIONING PROTEIN PARB-RELATED"/>
    <property type="match status" value="1"/>
</dbReference>
<dbReference type="NCBIfam" id="TIGR00180">
    <property type="entry name" value="parB_part"/>
    <property type="match status" value="1"/>
</dbReference>
<name>A0A511MVK1_DEIC1</name>
<keyword evidence="2" id="KW-0238">DNA-binding</keyword>
<dbReference type="GO" id="GO:0007059">
    <property type="term" value="P:chromosome segregation"/>
    <property type="evidence" value="ECO:0007669"/>
    <property type="project" value="TreeGrafter"/>
</dbReference>
<keyword evidence="5" id="KW-1185">Reference proteome</keyword>
<dbReference type="Gene3D" id="1.10.10.2830">
    <property type="match status" value="1"/>
</dbReference>
<sequence>MKPRVPDTIKEKQQVQMGTLKLGNQISLNAILPSTENPRRHFDAAELEALSESIRQYGVISPITLRNHPEKPGYYRIIAGERRFQAAKAAGLSEIPAYIRNNNDAHEDLERAFIENAHREDLNAYEQLVSTLQILERRLSRPQTEIIKSLQEAYRNAESQPELIEEYQKLTRVVKIPELGTFVTKRLPILNYHPKVLSLLQQGELGMSSAVELNRLKNLPEDEFDGWLKKALSVSSKDLRQKVNQFLAPPRKSRSVSEVVKKNLGTTVKKMSAEDQQRLKTLLQELETLTARYQ</sequence>
<dbReference type="Pfam" id="PF02195">
    <property type="entry name" value="ParB_N"/>
    <property type="match status" value="1"/>
</dbReference>
<gene>
    <name evidence="4" type="ORF">DC3_02400</name>
</gene>
<dbReference type="InterPro" id="IPR050336">
    <property type="entry name" value="Chromosome_partition/occlusion"/>
</dbReference>
<dbReference type="FunFam" id="3.90.1530.30:FF:000001">
    <property type="entry name" value="Chromosome partitioning protein ParB"/>
    <property type="match status" value="1"/>
</dbReference>
<dbReference type="Proteomes" id="UP000321306">
    <property type="component" value="Unassembled WGS sequence"/>
</dbReference>
<accession>A0A511MVK1</accession>
<dbReference type="SUPFAM" id="SSF110849">
    <property type="entry name" value="ParB/Sulfiredoxin"/>
    <property type="match status" value="1"/>
</dbReference>
<reference evidence="4 5" key="1">
    <citation type="submission" date="2019-07" db="EMBL/GenBank/DDBJ databases">
        <title>Whole genome shotgun sequence of Deinococcus cellulosilyticus NBRC 106333.</title>
        <authorList>
            <person name="Hosoyama A."/>
            <person name="Uohara A."/>
            <person name="Ohji S."/>
            <person name="Ichikawa N."/>
        </authorList>
    </citation>
    <scope>NUCLEOTIDE SEQUENCE [LARGE SCALE GENOMIC DNA]</scope>
    <source>
        <strain evidence="4 5">NBRC 106333</strain>
    </source>
</reference>
<protein>
    <submittedName>
        <fullName evidence="4">Chromosome partitioning protein ParB</fullName>
    </submittedName>
</protein>
<dbReference type="RefSeq" id="WP_146881754.1">
    <property type="nucleotide sequence ID" value="NZ_BJXB01000001.1"/>
</dbReference>
<dbReference type="GO" id="GO:0003677">
    <property type="term" value="F:DNA binding"/>
    <property type="evidence" value="ECO:0007669"/>
    <property type="project" value="UniProtKB-KW"/>
</dbReference>